<organism evidence="2 3">
    <name type="scientific">Sorghum bicolor</name>
    <name type="common">Sorghum</name>
    <name type="synonym">Sorghum vulgare</name>
    <dbReference type="NCBI Taxonomy" id="4558"/>
    <lineage>
        <taxon>Eukaryota</taxon>
        <taxon>Viridiplantae</taxon>
        <taxon>Streptophyta</taxon>
        <taxon>Embryophyta</taxon>
        <taxon>Tracheophyta</taxon>
        <taxon>Spermatophyta</taxon>
        <taxon>Magnoliopsida</taxon>
        <taxon>Liliopsida</taxon>
        <taxon>Poales</taxon>
        <taxon>Poaceae</taxon>
        <taxon>PACMAD clade</taxon>
        <taxon>Panicoideae</taxon>
        <taxon>Andropogonodae</taxon>
        <taxon>Andropogoneae</taxon>
        <taxon>Sorghinae</taxon>
        <taxon>Sorghum</taxon>
    </lineage>
</organism>
<keyword evidence="1" id="KW-0732">Signal</keyword>
<dbReference type="Proteomes" id="UP000807115">
    <property type="component" value="Chromosome 4"/>
</dbReference>
<proteinExistence type="predicted"/>
<evidence type="ECO:0000256" key="1">
    <source>
        <dbReference type="SAM" id="SignalP"/>
    </source>
</evidence>
<comment type="caution">
    <text evidence="2">The sequence shown here is derived from an EMBL/GenBank/DDBJ whole genome shotgun (WGS) entry which is preliminary data.</text>
</comment>
<accession>A0A921UJ48</accession>
<sequence>MNVVCMQEPSETSSGCFCFIVAGLLLALFSFCAPGVCFGQDDDTGGFVCCQLARRGIVSGGRAFRALDSRHRQRHEHEACLPRYVRHAETSIHFAASRQGKSLCPDAGGRT</sequence>
<name>A0A921UJ48_SORBI</name>
<dbReference type="EMBL" id="CM027683">
    <property type="protein sequence ID" value="KAG0534057.1"/>
    <property type="molecule type" value="Genomic_DNA"/>
</dbReference>
<protein>
    <recommendedName>
        <fullName evidence="4">Secreted protein</fullName>
    </recommendedName>
</protein>
<gene>
    <name evidence="2" type="ORF">BDA96_04G246000</name>
</gene>
<feature type="signal peptide" evidence="1">
    <location>
        <begin position="1"/>
        <end position="39"/>
    </location>
</feature>
<reference evidence="2" key="1">
    <citation type="journal article" date="2019" name="BMC Genomics">
        <title>A new reference genome for Sorghum bicolor reveals high levels of sequence similarity between sweet and grain genotypes: implications for the genetics of sugar metabolism.</title>
        <authorList>
            <person name="Cooper E.A."/>
            <person name="Brenton Z.W."/>
            <person name="Flinn B.S."/>
            <person name="Jenkins J."/>
            <person name="Shu S."/>
            <person name="Flowers D."/>
            <person name="Luo F."/>
            <person name="Wang Y."/>
            <person name="Xia P."/>
            <person name="Barry K."/>
            <person name="Daum C."/>
            <person name="Lipzen A."/>
            <person name="Yoshinaga Y."/>
            <person name="Schmutz J."/>
            <person name="Saski C."/>
            <person name="Vermerris W."/>
            <person name="Kresovich S."/>
        </authorList>
    </citation>
    <scope>NUCLEOTIDE SEQUENCE</scope>
</reference>
<feature type="chain" id="PRO_5036972909" description="Secreted protein" evidence="1">
    <location>
        <begin position="40"/>
        <end position="111"/>
    </location>
</feature>
<evidence type="ECO:0000313" key="3">
    <source>
        <dbReference type="Proteomes" id="UP000807115"/>
    </source>
</evidence>
<evidence type="ECO:0000313" key="2">
    <source>
        <dbReference type="EMBL" id="KAG0534057.1"/>
    </source>
</evidence>
<dbReference type="AlphaFoldDB" id="A0A921UJ48"/>
<evidence type="ECO:0008006" key="4">
    <source>
        <dbReference type="Google" id="ProtNLM"/>
    </source>
</evidence>
<reference evidence="2" key="2">
    <citation type="submission" date="2020-10" db="EMBL/GenBank/DDBJ databases">
        <authorList>
            <person name="Cooper E.A."/>
            <person name="Brenton Z.W."/>
            <person name="Flinn B.S."/>
            <person name="Jenkins J."/>
            <person name="Shu S."/>
            <person name="Flowers D."/>
            <person name="Luo F."/>
            <person name="Wang Y."/>
            <person name="Xia P."/>
            <person name="Barry K."/>
            <person name="Daum C."/>
            <person name="Lipzen A."/>
            <person name="Yoshinaga Y."/>
            <person name="Schmutz J."/>
            <person name="Saski C."/>
            <person name="Vermerris W."/>
            <person name="Kresovich S."/>
        </authorList>
    </citation>
    <scope>NUCLEOTIDE SEQUENCE</scope>
</reference>